<dbReference type="GeneID" id="11473210"/>
<keyword evidence="6" id="KW-0239">DNA-directed DNA polymerase</keyword>
<evidence type="ECO:0000256" key="8">
    <source>
        <dbReference type="ARBA" id="ARBA00049244"/>
    </source>
</evidence>
<evidence type="ECO:0000256" key="2">
    <source>
        <dbReference type="ARBA" id="ARBA00012417"/>
    </source>
</evidence>
<geneLocation type="mitochondrion" evidence="10"/>
<keyword evidence="7" id="KW-0238">DNA-binding</keyword>
<keyword evidence="4" id="KW-0548">Nucleotidyltransferase</keyword>
<keyword evidence="10" id="KW-0378">Hydrolase</keyword>
<feature type="non-terminal residue" evidence="10">
    <location>
        <position position="1"/>
    </location>
</feature>
<keyword evidence="10" id="KW-0347">Helicase</keyword>
<keyword evidence="10" id="KW-0547">Nucleotide-binding</keyword>
<proteinExistence type="inferred from homology"/>
<dbReference type="CTD" id="4362987"/>
<organism evidence="10">
    <name type="scientific">Cubaia aphrodite</name>
    <name type="common">Jellyfish</name>
    <dbReference type="NCBI Taxonomy" id="1104540"/>
    <lineage>
        <taxon>Eukaryota</taxon>
        <taxon>Metazoa</taxon>
        <taxon>Cnidaria</taxon>
        <taxon>Hydrozoa</taxon>
        <taxon>Trachylinae</taxon>
        <taxon>Limnomedusae</taxon>
        <taxon>Olindiasidae</taxon>
        <taxon>Cubaia</taxon>
    </lineage>
</organism>
<evidence type="ECO:0000256" key="3">
    <source>
        <dbReference type="ARBA" id="ARBA00022679"/>
    </source>
</evidence>
<comment type="similarity">
    <text evidence="1">Belongs to the DNA polymerase type-B family.</text>
</comment>
<evidence type="ECO:0000256" key="1">
    <source>
        <dbReference type="ARBA" id="ARBA00005755"/>
    </source>
</evidence>
<dbReference type="GO" id="GO:0003887">
    <property type="term" value="F:DNA-directed DNA polymerase activity"/>
    <property type="evidence" value="ECO:0007669"/>
    <property type="project" value="UniProtKB-KW"/>
</dbReference>
<keyword evidence="10" id="KW-0067">ATP-binding</keyword>
<evidence type="ECO:0000256" key="7">
    <source>
        <dbReference type="ARBA" id="ARBA00023125"/>
    </source>
</evidence>
<dbReference type="Gene3D" id="3.30.420.10">
    <property type="entry name" value="Ribonuclease H-like superfamily/Ribonuclease H"/>
    <property type="match status" value="1"/>
</dbReference>
<evidence type="ECO:0000259" key="9">
    <source>
        <dbReference type="Pfam" id="PF03175"/>
    </source>
</evidence>
<evidence type="ECO:0000313" key="10">
    <source>
        <dbReference type="EMBL" id="AER54525.1"/>
    </source>
</evidence>
<feature type="non-terminal residue" evidence="10">
    <location>
        <position position="201"/>
    </location>
</feature>
<dbReference type="EMBL" id="JN700942">
    <property type="protein sequence ID" value="AER54525.1"/>
    <property type="molecule type" value="Genomic_DNA"/>
</dbReference>
<feature type="domain" description="DNA-directed DNA polymerase family B mitochondria/virus" evidence="9">
    <location>
        <begin position="43"/>
        <end position="130"/>
    </location>
</feature>
<dbReference type="AlphaFoldDB" id="G9ISM6"/>
<accession>G9ISM6</accession>
<keyword evidence="3" id="KW-0808">Transferase</keyword>
<dbReference type="GO" id="GO:0004386">
    <property type="term" value="F:helicase activity"/>
    <property type="evidence" value="ECO:0007669"/>
    <property type="project" value="UniProtKB-KW"/>
</dbReference>
<dbReference type="GO" id="GO:0006260">
    <property type="term" value="P:DNA replication"/>
    <property type="evidence" value="ECO:0007669"/>
    <property type="project" value="UniProtKB-KW"/>
</dbReference>
<comment type="catalytic activity">
    <reaction evidence="8">
        <text>DNA(n) + a 2'-deoxyribonucleoside 5'-triphosphate = DNA(n+1) + diphosphate</text>
        <dbReference type="Rhea" id="RHEA:22508"/>
        <dbReference type="Rhea" id="RHEA-COMP:17339"/>
        <dbReference type="Rhea" id="RHEA-COMP:17340"/>
        <dbReference type="ChEBI" id="CHEBI:33019"/>
        <dbReference type="ChEBI" id="CHEBI:61560"/>
        <dbReference type="ChEBI" id="CHEBI:173112"/>
        <dbReference type="EC" id="2.7.7.7"/>
    </reaction>
</comment>
<dbReference type="InterPro" id="IPR004868">
    <property type="entry name" value="DNA-dir_DNA_pol_B_mt/vir"/>
</dbReference>
<evidence type="ECO:0000256" key="6">
    <source>
        <dbReference type="ARBA" id="ARBA00022932"/>
    </source>
</evidence>
<dbReference type="GO" id="GO:0000166">
    <property type="term" value="F:nucleotide binding"/>
    <property type="evidence" value="ECO:0007669"/>
    <property type="project" value="InterPro"/>
</dbReference>
<evidence type="ECO:0000256" key="4">
    <source>
        <dbReference type="ARBA" id="ARBA00022695"/>
    </source>
</evidence>
<dbReference type="SUPFAM" id="SSF53098">
    <property type="entry name" value="Ribonuclease H-like"/>
    <property type="match status" value="1"/>
</dbReference>
<dbReference type="InterPro" id="IPR012337">
    <property type="entry name" value="RNaseH-like_sf"/>
</dbReference>
<dbReference type="RefSeq" id="YP_004940475.1">
    <property type="nucleotide sequence ID" value="NC_016467.1"/>
</dbReference>
<dbReference type="InterPro" id="IPR036397">
    <property type="entry name" value="RNaseH_sf"/>
</dbReference>
<dbReference type="Pfam" id="PF03175">
    <property type="entry name" value="DNA_pol_B_2"/>
    <property type="match status" value="1"/>
</dbReference>
<dbReference type="EC" id="2.7.7.7" evidence="2"/>
<keyword evidence="10" id="KW-0496">Mitochondrion</keyword>
<sequence length="201" mass="23911">PDSPTVLLLQSSKRVKIKQRLIQFNLNSPFLLLRSLWMKLFNSFNYSKFVIYAHNLSKFEGPLLLNYFIKCPHSKVEEILFHQNQIISLKIKIKRKTIVFKDSLKFLPLNLKTLGSVILPDFPKKKMPFNPFENNKKKKEILLYMKRDAEVLNSILQHYELSHRNLFLNNPLKGWSTPQLALKVYKEFFLNIKWPHDPSWI</sequence>
<dbReference type="GO" id="GO:0003677">
    <property type="term" value="F:DNA binding"/>
    <property type="evidence" value="ECO:0007669"/>
    <property type="project" value="UniProtKB-KW"/>
</dbReference>
<keyword evidence="5" id="KW-0235">DNA replication</keyword>
<evidence type="ECO:0000256" key="5">
    <source>
        <dbReference type="ARBA" id="ARBA00022705"/>
    </source>
</evidence>
<gene>
    <name evidence="10" type="primary">dnaB</name>
</gene>
<name>G9ISM6_CUBAP</name>
<reference evidence="10" key="1">
    <citation type="journal article" date="2012" name="Genome Biol. Evol.">
        <title>Evolution of linear mitochondrial genomes in medusozoan cnidarians.</title>
        <authorList>
            <person name="Kayal E."/>
            <person name="Bentlage B."/>
            <person name="Collins A.G."/>
            <person name="Kayal M."/>
            <person name="Pirro S."/>
            <person name="Lavrov D.V."/>
        </authorList>
    </citation>
    <scope>NUCLEOTIDE SEQUENCE</scope>
</reference>
<protein>
    <recommendedName>
        <fullName evidence="2">DNA-directed DNA polymerase</fullName>
        <ecNumber evidence="2">2.7.7.7</ecNumber>
    </recommendedName>
</protein>